<feature type="transmembrane region" description="Helical" evidence="12">
    <location>
        <begin position="386"/>
        <end position="408"/>
    </location>
</feature>
<evidence type="ECO:0000256" key="1">
    <source>
        <dbReference type="ARBA" id="ARBA00004651"/>
    </source>
</evidence>
<evidence type="ECO:0000256" key="5">
    <source>
        <dbReference type="ARBA" id="ARBA00022692"/>
    </source>
</evidence>
<name>A0A9J6BVW7_POLVA</name>
<accession>A0A9J6BVW7</accession>
<dbReference type="Gene3D" id="1.20.1730.10">
    <property type="entry name" value="Sodium/glucose cotransporter"/>
    <property type="match status" value="1"/>
</dbReference>
<dbReference type="PANTHER" id="PTHR42985:SF21">
    <property type="entry name" value="SODIUM-DEPENDENT MULTIVITAMIN TRANSPORTER-LIKE PROTEIN"/>
    <property type="match status" value="1"/>
</dbReference>
<comment type="caution">
    <text evidence="13">The sequence shown here is derived from an EMBL/GenBank/DDBJ whole genome shotgun (WGS) entry which is preliminary data.</text>
</comment>
<sequence>MEMENSKEKLSFSSVDYILFATMMLLSFLIGLYYGFFAKRKQNTTVEYLLGSKKLKVLPTAISLTATHVSATTLLGVPAEMYKYGTQYWACAISGIIVTLAVNYVFLPVFHEIGSASCYAYLEHRYNHQVRRFASFLFFVYVVVLSPLLCYTPALAFSQVSGINLHYITPILVFVCVFYTTFGGLRAVVYTDTLQFSAMILAVCVVMILGTKEVGGIANVFEIANDGGRLVWFDFDPNPFLRSSFWMVSVGLTSMWISNVGITPECVQRFVAIPNLKDAKKTVWIFGVGHMLIKLFSVYNGLLIFAKYSIKKCDPVFNGDVKKYDQIFPYYVMDVARKIPGLPGLFIVGALSAALSSMSSCLNSLSGTAYEDFIRPYWPNATEKQASTTMKILTFSIGCVCFVLVFVVEHLGGVFSIGIAFSGVTSGTLLGLFTMGMISRRFNTKGALWGSLIATTVVSFIMIGAQINIYRGNLRYETMPFDVERCDVADNSSFIYSKNPTVYRENSNFDNSSVHWIFRINYMYYSLIGTILVAVCGYPISILTGGTENLDPKLLSPLFRGSYKPEIEKPPVELKFIEYNSEEIEKLKDYNEKKDVEADV</sequence>
<feature type="transmembrane region" description="Helical" evidence="12">
    <location>
        <begin position="167"/>
        <end position="188"/>
    </location>
</feature>
<keyword evidence="9 12" id="KW-0472">Membrane</keyword>
<dbReference type="NCBIfam" id="TIGR00813">
    <property type="entry name" value="sss"/>
    <property type="match status" value="1"/>
</dbReference>
<proteinExistence type="inferred from homology"/>
<evidence type="ECO:0000313" key="13">
    <source>
        <dbReference type="EMBL" id="KAG5673866.1"/>
    </source>
</evidence>
<organism evidence="13 14">
    <name type="scientific">Polypedilum vanderplanki</name>
    <name type="common">Sleeping chironomid midge</name>
    <dbReference type="NCBI Taxonomy" id="319348"/>
    <lineage>
        <taxon>Eukaryota</taxon>
        <taxon>Metazoa</taxon>
        <taxon>Ecdysozoa</taxon>
        <taxon>Arthropoda</taxon>
        <taxon>Hexapoda</taxon>
        <taxon>Insecta</taxon>
        <taxon>Pterygota</taxon>
        <taxon>Neoptera</taxon>
        <taxon>Endopterygota</taxon>
        <taxon>Diptera</taxon>
        <taxon>Nematocera</taxon>
        <taxon>Chironomoidea</taxon>
        <taxon>Chironomidae</taxon>
        <taxon>Chironominae</taxon>
        <taxon>Polypedilum</taxon>
        <taxon>Polypedilum</taxon>
    </lineage>
</organism>
<evidence type="ECO:0008006" key="15">
    <source>
        <dbReference type="Google" id="ProtNLM"/>
    </source>
</evidence>
<dbReference type="InterPro" id="IPR038377">
    <property type="entry name" value="Na/Glc_symporter_sf"/>
</dbReference>
<keyword evidence="7" id="KW-0915">Sodium</keyword>
<reference evidence="13" key="1">
    <citation type="submission" date="2021-03" db="EMBL/GenBank/DDBJ databases">
        <title>Chromosome level genome of the anhydrobiotic midge Polypedilum vanderplanki.</title>
        <authorList>
            <person name="Yoshida Y."/>
            <person name="Kikawada T."/>
            <person name="Gusev O."/>
        </authorList>
    </citation>
    <scope>NUCLEOTIDE SEQUENCE</scope>
    <source>
        <strain evidence="13">NIAS01</strain>
        <tissue evidence="13">Whole body or cell culture</tissue>
    </source>
</reference>
<gene>
    <name evidence="13" type="ORF">PVAND_003877</name>
</gene>
<evidence type="ECO:0000256" key="2">
    <source>
        <dbReference type="ARBA" id="ARBA00006434"/>
    </source>
</evidence>
<keyword evidence="14" id="KW-1185">Reference proteome</keyword>
<dbReference type="GO" id="GO:0015293">
    <property type="term" value="F:symporter activity"/>
    <property type="evidence" value="ECO:0007669"/>
    <property type="project" value="TreeGrafter"/>
</dbReference>
<evidence type="ECO:0000256" key="12">
    <source>
        <dbReference type="SAM" id="Phobius"/>
    </source>
</evidence>
<dbReference type="AlphaFoldDB" id="A0A9J6BVW7"/>
<comment type="subcellular location">
    <subcellularLocation>
        <location evidence="1">Cell membrane</location>
        <topology evidence="1">Multi-pass membrane protein</topology>
    </subcellularLocation>
</comment>
<comment type="similarity">
    <text evidence="2 11">Belongs to the sodium:solute symporter (SSF) (TC 2.A.21) family.</text>
</comment>
<keyword evidence="5 12" id="KW-0812">Transmembrane</keyword>
<dbReference type="PROSITE" id="PS50283">
    <property type="entry name" value="NA_SOLUT_SYMP_3"/>
    <property type="match status" value="1"/>
</dbReference>
<evidence type="ECO:0000256" key="3">
    <source>
        <dbReference type="ARBA" id="ARBA00022448"/>
    </source>
</evidence>
<feature type="transmembrane region" description="Helical" evidence="12">
    <location>
        <begin position="57"/>
        <end position="75"/>
    </location>
</feature>
<keyword evidence="6 12" id="KW-1133">Transmembrane helix</keyword>
<evidence type="ECO:0000256" key="6">
    <source>
        <dbReference type="ARBA" id="ARBA00022989"/>
    </source>
</evidence>
<dbReference type="PANTHER" id="PTHR42985">
    <property type="entry name" value="SODIUM-COUPLED MONOCARBOXYLATE TRANSPORTER"/>
    <property type="match status" value="1"/>
</dbReference>
<evidence type="ECO:0000256" key="10">
    <source>
        <dbReference type="ARBA" id="ARBA00023201"/>
    </source>
</evidence>
<evidence type="ECO:0000256" key="7">
    <source>
        <dbReference type="ARBA" id="ARBA00023053"/>
    </source>
</evidence>
<keyword evidence="8" id="KW-0406">Ion transport</keyword>
<feature type="transmembrane region" description="Helical" evidence="12">
    <location>
        <begin position="244"/>
        <end position="262"/>
    </location>
</feature>
<keyword evidence="10" id="KW-0739">Sodium transport</keyword>
<feature type="transmembrane region" description="Helical" evidence="12">
    <location>
        <begin position="522"/>
        <end position="543"/>
    </location>
</feature>
<feature type="transmembrane region" description="Helical" evidence="12">
    <location>
        <begin position="414"/>
        <end position="435"/>
    </location>
</feature>
<evidence type="ECO:0000256" key="11">
    <source>
        <dbReference type="RuleBase" id="RU362091"/>
    </source>
</evidence>
<dbReference type="Proteomes" id="UP001107558">
    <property type="component" value="Chromosome 3"/>
</dbReference>
<feature type="transmembrane region" description="Helical" evidence="12">
    <location>
        <begin position="133"/>
        <end position="155"/>
    </location>
</feature>
<dbReference type="GO" id="GO:0006814">
    <property type="term" value="P:sodium ion transport"/>
    <property type="evidence" value="ECO:0007669"/>
    <property type="project" value="UniProtKB-KW"/>
</dbReference>
<evidence type="ECO:0000256" key="9">
    <source>
        <dbReference type="ARBA" id="ARBA00023136"/>
    </source>
</evidence>
<protein>
    <recommendedName>
        <fullName evidence="15">Sodium/solute symporter</fullName>
    </recommendedName>
</protein>
<feature type="transmembrane region" description="Helical" evidence="12">
    <location>
        <begin position="447"/>
        <end position="470"/>
    </location>
</feature>
<feature type="transmembrane region" description="Helical" evidence="12">
    <location>
        <begin position="200"/>
        <end position="224"/>
    </location>
</feature>
<evidence type="ECO:0000313" key="14">
    <source>
        <dbReference type="Proteomes" id="UP001107558"/>
    </source>
</evidence>
<dbReference type="GO" id="GO:0005886">
    <property type="term" value="C:plasma membrane"/>
    <property type="evidence" value="ECO:0007669"/>
    <property type="project" value="UniProtKB-SubCell"/>
</dbReference>
<feature type="transmembrane region" description="Helical" evidence="12">
    <location>
        <begin position="283"/>
        <end position="306"/>
    </location>
</feature>
<dbReference type="Pfam" id="PF00474">
    <property type="entry name" value="SSF"/>
    <property type="match status" value="1"/>
</dbReference>
<feature type="transmembrane region" description="Helical" evidence="12">
    <location>
        <begin position="87"/>
        <end position="107"/>
    </location>
</feature>
<dbReference type="InterPro" id="IPR001734">
    <property type="entry name" value="Na/solute_symporter"/>
</dbReference>
<evidence type="ECO:0000256" key="4">
    <source>
        <dbReference type="ARBA" id="ARBA00022475"/>
    </source>
</evidence>
<dbReference type="OrthoDB" id="6132759at2759"/>
<feature type="transmembrane region" description="Helical" evidence="12">
    <location>
        <begin position="17"/>
        <end position="36"/>
    </location>
</feature>
<keyword evidence="4" id="KW-1003">Cell membrane</keyword>
<dbReference type="InterPro" id="IPR051163">
    <property type="entry name" value="Sodium:Solute_Symporter_SSF"/>
</dbReference>
<dbReference type="CDD" id="cd11492">
    <property type="entry name" value="SLC5sbd_NIS-SMVT"/>
    <property type="match status" value="1"/>
</dbReference>
<keyword evidence="3" id="KW-0813">Transport</keyword>
<dbReference type="EMBL" id="JADBJN010000003">
    <property type="protein sequence ID" value="KAG5673866.1"/>
    <property type="molecule type" value="Genomic_DNA"/>
</dbReference>
<evidence type="ECO:0000256" key="8">
    <source>
        <dbReference type="ARBA" id="ARBA00023065"/>
    </source>
</evidence>